<dbReference type="SUPFAM" id="SSF103506">
    <property type="entry name" value="Mitochondrial carrier"/>
    <property type="match status" value="1"/>
</dbReference>
<dbReference type="GO" id="GO:0055085">
    <property type="term" value="P:transmembrane transport"/>
    <property type="evidence" value="ECO:0007669"/>
    <property type="project" value="InterPro"/>
</dbReference>
<feature type="domain" description="EF-hand" evidence="14">
    <location>
        <begin position="7"/>
        <end position="42"/>
    </location>
</feature>
<proteinExistence type="inferred from homology"/>
<dbReference type="InterPro" id="IPR002067">
    <property type="entry name" value="MCP"/>
</dbReference>
<dbReference type="PROSITE" id="PS50920">
    <property type="entry name" value="SOLCAR"/>
    <property type="match status" value="3"/>
</dbReference>
<comment type="similarity">
    <text evidence="2 13">Belongs to the mitochondrial carrier (TC 2.A.29) family.</text>
</comment>
<evidence type="ECO:0000256" key="7">
    <source>
        <dbReference type="ARBA" id="ARBA00022792"/>
    </source>
</evidence>
<accession>A0A7S2WI82</accession>
<dbReference type="InterPro" id="IPR002048">
    <property type="entry name" value="EF_hand_dom"/>
</dbReference>
<dbReference type="Gene3D" id="1.10.238.10">
    <property type="entry name" value="EF-hand"/>
    <property type="match status" value="1"/>
</dbReference>
<protein>
    <recommendedName>
        <fullName evidence="14">EF-hand domain-containing protein</fullName>
    </recommendedName>
</protein>
<dbReference type="Gene3D" id="1.50.40.10">
    <property type="entry name" value="Mitochondrial carrier domain"/>
    <property type="match status" value="1"/>
</dbReference>
<dbReference type="SUPFAM" id="SSF47473">
    <property type="entry name" value="EF-hand"/>
    <property type="match status" value="1"/>
</dbReference>
<dbReference type="GO" id="GO:0005743">
    <property type="term" value="C:mitochondrial inner membrane"/>
    <property type="evidence" value="ECO:0007669"/>
    <property type="project" value="UniProtKB-SubCell"/>
</dbReference>
<evidence type="ECO:0000256" key="11">
    <source>
        <dbReference type="ARBA" id="ARBA00023136"/>
    </source>
</evidence>
<feature type="repeat" description="Solcar" evidence="12">
    <location>
        <begin position="370"/>
        <end position="460"/>
    </location>
</feature>
<comment type="subcellular location">
    <subcellularLocation>
        <location evidence="1">Mitochondrion inner membrane</location>
        <topology evidence="1">Multi-pass membrane protein</topology>
    </subcellularLocation>
</comment>
<evidence type="ECO:0000256" key="3">
    <source>
        <dbReference type="ARBA" id="ARBA00022448"/>
    </source>
</evidence>
<feature type="domain" description="EF-hand" evidence="14">
    <location>
        <begin position="74"/>
        <end position="109"/>
    </location>
</feature>
<keyword evidence="7" id="KW-0999">Mitochondrion inner membrane</keyword>
<dbReference type="PROSITE" id="PS50222">
    <property type="entry name" value="EF_HAND_2"/>
    <property type="match status" value="2"/>
</dbReference>
<evidence type="ECO:0000256" key="13">
    <source>
        <dbReference type="RuleBase" id="RU000488"/>
    </source>
</evidence>
<dbReference type="Pfam" id="PF00153">
    <property type="entry name" value="Mito_carr"/>
    <property type="match status" value="3"/>
</dbReference>
<keyword evidence="9" id="KW-1133">Transmembrane helix</keyword>
<feature type="repeat" description="Solcar" evidence="12">
    <location>
        <begin position="273"/>
        <end position="358"/>
    </location>
</feature>
<evidence type="ECO:0000259" key="14">
    <source>
        <dbReference type="PROSITE" id="PS50222"/>
    </source>
</evidence>
<dbReference type="SMART" id="SM00054">
    <property type="entry name" value="EFh"/>
    <property type="match status" value="4"/>
</dbReference>
<dbReference type="InterPro" id="IPR023395">
    <property type="entry name" value="MCP_dom_sf"/>
</dbReference>
<dbReference type="AlphaFoldDB" id="A0A7S2WI82"/>
<organism evidence="15">
    <name type="scientific">Mucochytrium quahogii</name>
    <dbReference type="NCBI Taxonomy" id="96639"/>
    <lineage>
        <taxon>Eukaryota</taxon>
        <taxon>Sar</taxon>
        <taxon>Stramenopiles</taxon>
        <taxon>Bigyra</taxon>
        <taxon>Labyrinthulomycetes</taxon>
        <taxon>Thraustochytrida</taxon>
        <taxon>Thraustochytriidae</taxon>
        <taxon>Mucochytrium</taxon>
    </lineage>
</organism>
<evidence type="ECO:0000256" key="2">
    <source>
        <dbReference type="ARBA" id="ARBA00006375"/>
    </source>
</evidence>
<dbReference type="PROSITE" id="PS00018">
    <property type="entry name" value="EF_HAND_1"/>
    <property type="match status" value="2"/>
</dbReference>
<keyword evidence="6" id="KW-0677">Repeat</keyword>
<evidence type="ECO:0000256" key="1">
    <source>
        <dbReference type="ARBA" id="ARBA00004448"/>
    </source>
</evidence>
<keyword evidence="8" id="KW-0106">Calcium</keyword>
<evidence type="ECO:0000256" key="9">
    <source>
        <dbReference type="ARBA" id="ARBA00022989"/>
    </source>
</evidence>
<name>A0A7S2WI82_9STRA</name>
<reference evidence="15" key="1">
    <citation type="submission" date="2021-01" db="EMBL/GenBank/DDBJ databases">
        <authorList>
            <person name="Corre E."/>
            <person name="Pelletier E."/>
            <person name="Niang G."/>
            <person name="Scheremetjew M."/>
            <person name="Finn R."/>
            <person name="Kale V."/>
            <person name="Holt S."/>
            <person name="Cochrane G."/>
            <person name="Meng A."/>
            <person name="Brown T."/>
            <person name="Cohen L."/>
        </authorList>
    </citation>
    <scope>NUCLEOTIDE SEQUENCE</scope>
    <source>
        <strain evidence="15">NY070348D</strain>
    </source>
</reference>
<evidence type="ECO:0000256" key="6">
    <source>
        <dbReference type="ARBA" id="ARBA00022737"/>
    </source>
</evidence>
<dbReference type="PRINTS" id="PR00926">
    <property type="entry name" value="MITOCARRIER"/>
</dbReference>
<evidence type="ECO:0000313" key="15">
    <source>
        <dbReference type="EMBL" id="CAD9690178.1"/>
    </source>
</evidence>
<evidence type="ECO:0000256" key="12">
    <source>
        <dbReference type="PROSITE-ProRule" id="PRU00282"/>
    </source>
</evidence>
<evidence type="ECO:0000256" key="8">
    <source>
        <dbReference type="ARBA" id="ARBA00022837"/>
    </source>
</evidence>
<dbReference type="Pfam" id="PF13499">
    <property type="entry name" value="EF-hand_7"/>
    <property type="match status" value="2"/>
</dbReference>
<dbReference type="GO" id="GO:0005509">
    <property type="term" value="F:calcium ion binding"/>
    <property type="evidence" value="ECO:0007669"/>
    <property type="project" value="InterPro"/>
</dbReference>
<sequence length="462" mass="51132">MVHVMCLDTESVEDLFKELDKNRDNFLDRTEVTKGFQKLHLPCTPHILDELFERADFNQDGRVSLEEFGSYVKERVLELRRTFDQIDKNRDGRLDSGEIKYAIEGLGLDVRDQDVDMLIGKITKNENDELGFDEFRDFLLLLPSNSLRIIFDNWAKSASIDLGDGDFTIPDDIKGGKPEYLVNFLSGGAAGAVSRTMTAPMDRVKTLMQAGSDATKGKISIFQALKNIYRDGGVRAFFRGNGSNVIKIMPESAIKFVAYDQLKQMVVAEQDNIQLHERFLAGAGAGVLAQTVIYPLEIAKTRLAVSAKGEFSGIFDCLHKIIKKDGPFAIYRGLGPSILGIAPFAGIDLSIFNTLKHYWISTHPGATDGPGNIELLCMGATSSCTGAVATYPLQLVRTRLQTQGMNSNMPVKYNGMLDCFRRIVSTDGVRGLYRGLAPNLLKALPSVSISYVVYENTKKVLS</sequence>
<evidence type="ECO:0000256" key="4">
    <source>
        <dbReference type="ARBA" id="ARBA00022692"/>
    </source>
</evidence>
<dbReference type="InterPro" id="IPR018247">
    <property type="entry name" value="EF_Hand_1_Ca_BS"/>
</dbReference>
<feature type="repeat" description="Solcar" evidence="12">
    <location>
        <begin position="178"/>
        <end position="265"/>
    </location>
</feature>
<gene>
    <name evidence="15" type="ORF">QSP1433_LOCUS10520</name>
</gene>
<evidence type="ECO:0000256" key="10">
    <source>
        <dbReference type="ARBA" id="ARBA00023128"/>
    </source>
</evidence>
<dbReference type="InterPro" id="IPR018108">
    <property type="entry name" value="MCP_transmembrane"/>
</dbReference>
<dbReference type="EMBL" id="HBHK01016760">
    <property type="protein sequence ID" value="CAD9690178.1"/>
    <property type="molecule type" value="Transcribed_RNA"/>
</dbReference>
<dbReference type="PANTHER" id="PTHR24089">
    <property type="entry name" value="SOLUTE CARRIER FAMILY 25"/>
    <property type="match status" value="1"/>
</dbReference>
<dbReference type="FunFam" id="1.50.40.10:FF:000016">
    <property type="entry name" value="Solute carrier family 25 member 23"/>
    <property type="match status" value="1"/>
</dbReference>
<evidence type="ECO:0000256" key="5">
    <source>
        <dbReference type="ARBA" id="ARBA00022723"/>
    </source>
</evidence>
<keyword evidence="11 12" id="KW-0472">Membrane</keyword>
<keyword evidence="3 13" id="KW-0813">Transport</keyword>
<keyword evidence="10" id="KW-0496">Mitochondrion</keyword>
<keyword evidence="4 12" id="KW-0812">Transmembrane</keyword>
<dbReference type="InterPro" id="IPR011992">
    <property type="entry name" value="EF-hand-dom_pair"/>
</dbReference>
<keyword evidence="5" id="KW-0479">Metal-binding</keyword>